<comment type="similarity">
    <text evidence="7">Belongs to the alpha-carbonic anhydrase family.</text>
</comment>
<proteinExistence type="inferred from homology"/>
<protein>
    <recommendedName>
        <fullName evidence="3 7">Carbonic anhydrase</fullName>
        <ecNumber evidence="2 7">4.2.1.1</ecNumber>
    </recommendedName>
</protein>
<dbReference type="PANTHER" id="PTHR18952:SF208">
    <property type="entry name" value="CARBONIC ANHYDRASE XA-RELATED"/>
    <property type="match status" value="1"/>
</dbReference>
<evidence type="ECO:0000256" key="1">
    <source>
        <dbReference type="ARBA" id="ARBA00001947"/>
    </source>
</evidence>
<dbReference type="EMBL" id="JRYR02000001">
    <property type="protein sequence ID" value="OHX68423.1"/>
    <property type="molecule type" value="Genomic_DNA"/>
</dbReference>
<dbReference type="RefSeq" id="WP_044223988.1">
    <property type="nucleotide sequence ID" value="NZ_JRYR02000001.1"/>
</dbReference>
<dbReference type="InterPro" id="IPR036398">
    <property type="entry name" value="CA_dom_sf"/>
</dbReference>
<evidence type="ECO:0000256" key="3">
    <source>
        <dbReference type="ARBA" id="ARBA00014628"/>
    </source>
</evidence>
<dbReference type="CDD" id="cd03124">
    <property type="entry name" value="alpha_CA_prokaryotic_like"/>
    <property type="match status" value="1"/>
</dbReference>
<dbReference type="InterPro" id="IPR018338">
    <property type="entry name" value="Carbonic_anhydrase_a-class_CS"/>
</dbReference>
<name>A0A1S1Z5I7_FLAPC</name>
<comment type="function">
    <text evidence="7">Reversible hydration of carbon dioxide.</text>
</comment>
<dbReference type="GO" id="GO:0008270">
    <property type="term" value="F:zinc ion binding"/>
    <property type="evidence" value="ECO:0007669"/>
    <property type="project" value="UniProtKB-UniRule"/>
</dbReference>
<dbReference type="GO" id="GO:0004089">
    <property type="term" value="F:carbonate dehydratase activity"/>
    <property type="evidence" value="ECO:0007669"/>
    <property type="project" value="UniProtKB-UniRule"/>
</dbReference>
<gene>
    <name evidence="9" type="ORF">NH26_02745</name>
</gene>
<keyword evidence="5 7" id="KW-0862">Zinc</keyword>
<comment type="caution">
    <text evidence="9">The sequence shown here is derived from an EMBL/GenBank/DDBJ whole genome shotgun (WGS) entry which is preliminary data.</text>
</comment>
<comment type="cofactor">
    <cofactor evidence="1 7">
        <name>Zn(2+)</name>
        <dbReference type="ChEBI" id="CHEBI:29105"/>
    </cofactor>
</comment>
<accession>A0A1S1Z5I7</accession>
<dbReference type="OrthoDB" id="5327615at2"/>
<dbReference type="PROSITE" id="PS51257">
    <property type="entry name" value="PROKAR_LIPOPROTEIN"/>
    <property type="match status" value="1"/>
</dbReference>
<dbReference type="EC" id="4.2.1.1" evidence="2 7"/>
<dbReference type="Proteomes" id="UP000179797">
    <property type="component" value="Unassembled WGS sequence"/>
</dbReference>
<dbReference type="PANTHER" id="PTHR18952">
    <property type="entry name" value="CARBONIC ANHYDRASE"/>
    <property type="match status" value="1"/>
</dbReference>
<keyword evidence="10" id="KW-1185">Reference proteome</keyword>
<reference evidence="9 10" key="1">
    <citation type="journal article" date="2012" name="Int. J. Syst. Evol. Microbiol.">
        <title>Flammeovirga pacifica sp. nov., isolated from deep-sea sediment.</title>
        <authorList>
            <person name="Xu H."/>
            <person name="Fu Y."/>
            <person name="Yang N."/>
            <person name="Ding Z."/>
            <person name="Lai Q."/>
            <person name="Zeng R."/>
        </authorList>
    </citation>
    <scope>NUCLEOTIDE SEQUENCE [LARGE SCALE GENOMIC DNA]</scope>
    <source>
        <strain evidence="10">DSM 24597 / LMG 26175 / WPAGA1</strain>
    </source>
</reference>
<comment type="catalytic activity">
    <reaction evidence="7">
        <text>hydrogencarbonate + H(+) = CO2 + H2O</text>
        <dbReference type="Rhea" id="RHEA:10748"/>
        <dbReference type="ChEBI" id="CHEBI:15377"/>
        <dbReference type="ChEBI" id="CHEBI:15378"/>
        <dbReference type="ChEBI" id="CHEBI:16526"/>
        <dbReference type="ChEBI" id="CHEBI:17544"/>
        <dbReference type="EC" id="4.2.1.1"/>
    </reaction>
</comment>
<sequence length="262" mass="29852">MKLSYFKLCIIGLLFCACSPETKNINNDHVASNEILHEYAVPDSEFGDIQSPINILTDKVDGVVNSKLNIEAHCNAVENKGHTVQLDFDSTSQLVFDEVKYNFNQLHFHTPSEHQIDGITYPMEMHMVNVLANEHSDKPHYLVIGILFKMGKENPFINEFLNKIPGDKHGIATVADYEVNLEDLFGKYGCEEMKHYYHYSGSLTTAPYTETVSWHINQIIFEASEEQIQLLNKIEGNNARHIQALKGRHVEKEDLMVTAKKL</sequence>
<organism evidence="9 10">
    <name type="scientific">Flammeovirga pacifica</name>
    <dbReference type="NCBI Taxonomy" id="915059"/>
    <lineage>
        <taxon>Bacteria</taxon>
        <taxon>Pseudomonadati</taxon>
        <taxon>Bacteroidota</taxon>
        <taxon>Cytophagia</taxon>
        <taxon>Cytophagales</taxon>
        <taxon>Flammeovirgaceae</taxon>
        <taxon>Flammeovirga</taxon>
    </lineage>
</organism>
<dbReference type="SMART" id="SM01057">
    <property type="entry name" value="Carb_anhydrase"/>
    <property type="match status" value="1"/>
</dbReference>
<dbReference type="SUPFAM" id="SSF51069">
    <property type="entry name" value="Carbonic anhydrase"/>
    <property type="match status" value="1"/>
</dbReference>
<evidence type="ECO:0000256" key="4">
    <source>
        <dbReference type="ARBA" id="ARBA00022723"/>
    </source>
</evidence>
<dbReference type="STRING" id="915059.NH26_02745"/>
<evidence type="ECO:0000256" key="6">
    <source>
        <dbReference type="ARBA" id="ARBA00023239"/>
    </source>
</evidence>
<keyword evidence="4 7" id="KW-0479">Metal-binding</keyword>
<dbReference type="GO" id="GO:0006730">
    <property type="term" value="P:one-carbon metabolic process"/>
    <property type="evidence" value="ECO:0007669"/>
    <property type="project" value="TreeGrafter"/>
</dbReference>
<evidence type="ECO:0000313" key="10">
    <source>
        <dbReference type="Proteomes" id="UP000179797"/>
    </source>
</evidence>
<dbReference type="Pfam" id="PF00194">
    <property type="entry name" value="Carb_anhydrase"/>
    <property type="match status" value="1"/>
</dbReference>
<evidence type="ECO:0000256" key="2">
    <source>
        <dbReference type="ARBA" id="ARBA00012925"/>
    </source>
</evidence>
<dbReference type="PROSITE" id="PS51144">
    <property type="entry name" value="ALPHA_CA_2"/>
    <property type="match status" value="1"/>
</dbReference>
<evidence type="ECO:0000313" key="9">
    <source>
        <dbReference type="EMBL" id="OHX68423.1"/>
    </source>
</evidence>
<keyword evidence="6 7" id="KW-0456">Lyase</keyword>
<evidence type="ECO:0000259" key="8">
    <source>
        <dbReference type="PROSITE" id="PS51144"/>
    </source>
</evidence>
<feature type="domain" description="Alpha-carbonic anhydrase" evidence="8">
    <location>
        <begin position="21"/>
        <end position="254"/>
    </location>
</feature>
<dbReference type="InterPro" id="IPR023561">
    <property type="entry name" value="Carbonic_anhydrase_a-class"/>
</dbReference>
<dbReference type="InterPro" id="IPR001148">
    <property type="entry name" value="CA_dom"/>
</dbReference>
<evidence type="ECO:0000256" key="7">
    <source>
        <dbReference type="RuleBase" id="RU367011"/>
    </source>
</evidence>
<evidence type="ECO:0000256" key="5">
    <source>
        <dbReference type="ARBA" id="ARBA00022833"/>
    </source>
</evidence>
<dbReference type="InterPro" id="IPR041891">
    <property type="entry name" value="Alpha_CA_prokaryot-like"/>
</dbReference>
<dbReference type="AlphaFoldDB" id="A0A1S1Z5I7"/>
<dbReference type="Gene3D" id="3.10.200.10">
    <property type="entry name" value="Alpha carbonic anhydrase"/>
    <property type="match status" value="1"/>
</dbReference>
<dbReference type="PROSITE" id="PS00162">
    <property type="entry name" value="ALPHA_CA_1"/>
    <property type="match status" value="1"/>
</dbReference>